<dbReference type="Proteomes" id="UP000315983">
    <property type="component" value="Unassembled WGS sequence"/>
</dbReference>
<evidence type="ECO:0000256" key="3">
    <source>
        <dbReference type="ARBA" id="ARBA00022989"/>
    </source>
</evidence>
<sequence length="117" mass="11930">MRISVVVLTLVLTAVLLAAAVPKLTGQAQMRARMAHLGVSPERTRMIGGLEIAAIIGLLLGLLWPPLGIAAAIGLALLMIGAAIHHARVKDPIPATMIPVVFAAAAGALAILHLANG</sequence>
<feature type="transmembrane region" description="Helical" evidence="5">
    <location>
        <begin position="93"/>
        <end position="115"/>
    </location>
</feature>
<evidence type="ECO:0000256" key="1">
    <source>
        <dbReference type="ARBA" id="ARBA00004141"/>
    </source>
</evidence>
<keyword evidence="3 5" id="KW-1133">Transmembrane helix</keyword>
<evidence type="ECO:0000256" key="4">
    <source>
        <dbReference type="ARBA" id="ARBA00023136"/>
    </source>
</evidence>
<keyword evidence="2 5" id="KW-0812">Transmembrane</keyword>
<accession>A0A542XVG1</accession>
<protein>
    <submittedName>
        <fullName evidence="7">DoxX-like protein</fullName>
    </submittedName>
</protein>
<dbReference type="GeneID" id="93774174"/>
<comment type="subcellular location">
    <subcellularLocation>
        <location evidence="1">Membrane</location>
        <topology evidence="1">Multi-pass membrane protein</topology>
    </subcellularLocation>
</comment>
<name>A0A542XVG1_SALAC</name>
<evidence type="ECO:0000313" key="7">
    <source>
        <dbReference type="EMBL" id="TQL39792.1"/>
    </source>
</evidence>
<comment type="caution">
    <text evidence="7">The sequence shown here is derived from an EMBL/GenBank/DDBJ whole genome shotgun (WGS) entry which is preliminary data.</text>
</comment>
<keyword evidence="9" id="KW-1185">Reference proteome</keyword>
<dbReference type="InterPro" id="IPR032808">
    <property type="entry name" value="DoxX"/>
</dbReference>
<proteinExistence type="predicted"/>
<gene>
    <name evidence="7" type="ORF">FB564_5065</name>
    <name evidence="6" type="ORF">Sar04_00270</name>
</gene>
<evidence type="ECO:0000313" key="8">
    <source>
        <dbReference type="Proteomes" id="UP000315983"/>
    </source>
</evidence>
<keyword evidence="4 5" id="KW-0472">Membrane</keyword>
<dbReference type="GO" id="GO:0016020">
    <property type="term" value="C:membrane"/>
    <property type="evidence" value="ECO:0007669"/>
    <property type="project" value="UniProtKB-SubCell"/>
</dbReference>
<dbReference type="EMBL" id="VFOL01000001">
    <property type="protein sequence ID" value="TQL39792.1"/>
    <property type="molecule type" value="Genomic_DNA"/>
</dbReference>
<feature type="transmembrane region" description="Helical" evidence="5">
    <location>
        <begin position="44"/>
        <end position="64"/>
    </location>
</feature>
<organism evidence="7 8">
    <name type="scientific">Salinispora arenicola</name>
    <dbReference type="NCBI Taxonomy" id="168697"/>
    <lineage>
        <taxon>Bacteria</taxon>
        <taxon>Bacillati</taxon>
        <taxon>Actinomycetota</taxon>
        <taxon>Actinomycetes</taxon>
        <taxon>Micromonosporales</taxon>
        <taxon>Micromonosporaceae</taxon>
        <taxon>Salinispora</taxon>
    </lineage>
</organism>
<evidence type="ECO:0000313" key="9">
    <source>
        <dbReference type="Proteomes" id="UP000677457"/>
    </source>
</evidence>
<reference evidence="7 8" key="1">
    <citation type="submission" date="2019-06" db="EMBL/GenBank/DDBJ databases">
        <title>Sequencing the genomes of 1000 actinobacteria strains.</title>
        <authorList>
            <person name="Klenk H.-P."/>
        </authorList>
    </citation>
    <scope>NUCLEOTIDE SEQUENCE [LARGE SCALE GENOMIC DNA]</scope>
    <source>
        <strain evidence="7 8">DSM 44819</strain>
    </source>
</reference>
<evidence type="ECO:0000313" key="6">
    <source>
        <dbReference type="EMBL" id="GIM81055.1"/>
    </source>
</evidence>
<dbReference type="Proteomes" id="UP000677457">
    <property type="component" value="Unassembled WGS sequence"/>
</dbReference>
<evidence type="ECO:0000256" key="5">
    <source>
        <dbReference type="SAM" id="Phobius"/>
    </source>
</evidence>
<dbReference type="RefSeq" id="WP_016811456.1">
    <property type="nucleotide sequence ID" value="NZ_BOQM01000001.1"/>
</dbReference>
<dbReference type="Pfam" id="PF13564">
    <property type="entry name" value="DoxX_2"/>
    <property type="match status" value="1"/>
</dbReference>
<evidence type="ECO:0000256" key="2">
    <source>
        <dbReference type="ARBA" id="ARBA00022692"/>
    </source>
</evidence>
<dbReference type="AlphaFoldDB" id="A0A542XVG1"/>
<dbReference type="EMBL" id="BOQM01000001">
    <property type="protein sequence ID" value="GIM81055.1"/>
    <property type="molecule type" value="Genomic_DNA"/>
</dbReference>
<reference evidence="6 9" key="2">
    <citation type="submission" date="2021-03" db="EMBL/GenBank/DDBJ databases">
        <title>Whole genome shotgun sequence of Salinispora arenicola NBRC 105043.</title>
        <authorList>
            <person name="Komaki H."/>
            <person name="Tamura T."/>
        </authorList>
    </citation>
    <scope>NUCLEOTIDE SEQUENCE [LARGE SCALE GENOMIC DNA]</scope>
    <source>
        <strain evidence="6 9">NBRC 105043</strain>
    </source>
</reference>